<dbReference type="RefSeq" id="WP_102992059.1">
    <property type="nucleotide sequence ID" value="NZ_FXTU01000006.1"/>
</dbReference>
<organism evidence="4 5">
    <name type="scientific">Laceyella tengchongensis</name>
    <dbReference type="NCBI Taxonomy" id="574699"/>
    <lineage>
        <taxon>Bacteria</taxon>
        <taxon>Bacillati</taxon>
        <taxon>Bacillota</taxon>
        <taxon>Bacilli</taxon>
        <taxon>Bacillales</taxon>
        <taxon>Thermoactinomycetaceae</taxon>
        <taxon>Laceyella</taxon>
    </lineage>
</organism>
<evidence type="ECO:0000313" key="4">
    <source>
        <dbReference type="EMBL" id="SMP27991.1"/>
    </source>
</evidence>
<evidence type="ECO:0000259" key="3">
    <source>
        <dbReference type="PROSITE" id="PS51671"/>
    </source>
</evidence>
<keyword evidence="2" id="KW-0472">Membrane</keyword>
<dbReference type="AlphaFoldDB" id="A0AA45WQU6"/>
<dbReference type="Gene3D" id="3.30.70.260">
    <property type="match status" value="1"/>
</dbReference>
<evidence type="ECO:0000256" key="1">
    <source>
        <dbReference type="HAMAP-Rule" id="MF_00707"/>
    </source>
</evidence>
<comment type="caution">
    <text evidence="4">The sequence shown here is derived from an EMBL/GenBank/DDBJ whole genome shotgun (WGS) entry which is preliminary data.</text>
</comment>
<dbReference type="PIRSF" id="PIRSF025624">
    <property type="entry name" value="ACT_PheB"/>
    <property type="match status" value="1"/>
</dbReference>
<evidence type="ECO:0000256" key="2">
    <source>
        <dbReference type="SAM" id="Phobius"/>
    </source>
</evidence>
<reference evidence="4" key="1">
    <citation type="submission" date="2017-05" db="EMBL/GenBank/DDBJ databases">
        <authorList>
            <person name="Varghese N."/>
            <person name="Submissions S."/>
        </authorList>
    </citation>
    <scope>NUCLEOTIDE SEQUENCE</scope>
    <source>
        <strain evidence="4">DSM 45262</strain>
    </source>
</reference>
<dbReference type="SUPFAM" id="SSF55021">
    <property type="entry name" value="ACT-like"/>
    <property type="match status" value="1"/>
</dbReference>
<gene>
    <name evidence="4" type="ORF">SAMN06265361_10626</name>
</gene>
<dbReference type="CDD" id="cd04888">
    <property type="entry name" value="ACT_PheB-BS"/>
    <property type="match status" value="1"/>
</dbReference>
<accession>A0AA45WQU6</accession>
<dbReference type="InterPro" id="IPR008310">
    <property type="entry name" value="UPF0735_ACT_dom-cont"/>
</dbReference>
<dbReference type="EMBL" id="FXTU01000006">
    <property type="protein sequence ID" value="SMP27991.1"/>
    <property type="molecule type" value="Genomic_DNA"/>
</dbReference>
<dbReference type="HAMAP" id="MF_00707">
    <property type="entry name" value="UPF0735"/>
    <property type="match status" value="1"/>
</dbReference>
<keyword evidence="2" id="KW-1133">Transmembrane helix</keyword>
<dbReference type="PROSITE" id="PS51671">
    <property type="entry name" value="ACT"/>
    <property type="match status" value="1"/>
</dbReference>
<sequence length="153" mass="16695">MGSEPFVLVRLDTLPEAMQKTLEVKRMLSAGEVGNVQEAVKRVGLSRSSFYKYKDHVFPFNAMVKEKIITLSLTLADMAGVLSSVLVFLAQARANILTIHQTIPLQGEANVSMSIDTSQVEAFEEVLAGLRELSGVRRALVVGTGEKDEGMKV</sequence>
<dbReference type="NCBIfam" id="NF003361">
    <property type="entry name" value="PRK04435.1"/>
    <property type="match status" value="1"/>
</dbReference>
<feature type="domain" description="ACT" evidence="3">
    <location>
        <begin position="70"/>
        <end position="144"/>
    </location>
</feature>
<comment type="similarity">
    <text evidence="1">Belongs to the UPF0735 family.</text>
</comment>
<dbReference type="Pfam" id="PF01842">
    <property type="entry name" value="ACT"/>
    <property type="match status" value="1"/>
</dbReference>
<feature type="transmembrane region" description="Helical" evidence="2">
    <location>
        <begin position="68"/>
        <end position="90"/>
    </location>
</feature>
<dbReference type="InterPro" id="IPR002912">
    <property type="entry name" value="ACT_dom"/>
</dbReference>
<keyword evidence="5" id="KW-1185">Reference proteome</keyword>
<name>A0AA45WQU6_9BACL</name>
<protein>
    <recommendedName>
        <fullName evidence="1">UPF0735 ACT domain-containing protein SAMN06265361_10626</fullName>
    </recommendedName>
</protein>
<proteinExistence type="inferred from homology"/>
<keyword evidence="2" id="KW-0812">Transmembrane</keyword>
<dbReference type="InterPro" id="IPR045865">
    <property type="entry name" value="ACT-like_dom_sf"/>
</dbReference>
<dbReference type="Proteomes" id="UP001157946">
    <property type="component" value="Unassembled WGS sequence"/>
</dbReference>
<evidence type="ECO:0000313" key="5">
    <source>
        <dbReference type="Proteomes" id="UP001157946"/>
    </source>
</evidence>